<accession>A0ACC6M341</accession>
<reference evidence="1" key="1">
    <citation type="submission" date="2023-11" db="EMBL/GenBank/DDBJ databases">
        <title>Gracilibacillus pellucida a moderately halophilic bacterium isolated from saline soil in Xinjiang province.</title>
        <authorList>
            <person name="Zhang Z."/>
            <person name="Tan F."/>
            <person name="Wang Y."/>
            <person name="Xia M."/>
        </authorList>
    </citation>
    <scope>NUCLEOTIDE SEQUENCE</scope>
    <source>
        <strain evidence="1">S3-1-1</strain>
    </source>
</reference>
<sequence>MKKIVSVIAMLLVVAGVYIFDLVEEPVQNSASNLSSEAIVSFLDVGQGDSTLLQTDDTTILIDTGRHDSNLTMEHLADLGVEKLDLLILTHPHADHIGNADKVVETYHPEEVWIDGNETTSRTFERLIDALIDTDTAVSEPKAGEQHDIGDFHIEVLHPSDLSGNLNNDSISTRITFGNVRFVFTGDAEVKSEKEMLARNLNLQADIYQVGHHGSSTSNSKAFVQAISPEVAIYSAGESNSYGHPHREILQLFDELNITLYGTDKNGTVTVTTDGNTFDVQTER</sequence>
<dbReference type="Proteomes" id="UP001277972">
    <property type="component" value="Unassembled WGS sequence"/>
</dbReference>
<name>A0ACC6M341_9BACI</name>
<organism evidence="1 2">
    <name type="scientific">Gracilibacillus pellucidus</name>
    <dbReference type="NCBI Taxonomy" id="3095368"/>
    <lineage>
        <taxon>Bacteria</taxon>
        <taxon>Bacillati</taxon>
        <taxon>Bacillota</taxon>
        <taxon>Bacilli</taxon>
        <taxon>Bacillales</taxon>
        <taxon>Bacillaceae</taxon>
        <taxon>Gracilibacillus</taxon>
    </lineage>
</organism>
<keyword evidence="2" id="KW-1185">Reference proteome</keyword>
<evidence type="ECO:0000313" key="2">
    <source>
        <dbReference type="Proteomes" id="UP001277972"/>
    </source>
</evidence>
<evidence type="ECO:0000313" key="1">
    <source>
        <dbReference type="EMBL" id="MDX8045290.1"/>
    </source>
</evidence>
<gene>
    <name evidence="1" type="ORF">SH601_04745</name>
</gene>
<protein>
    <submittedName>
        <fullName evidence="1">ComEC/Rec2 family competence protein</fullName>
    </submittedName>
</protein>
<comment type="caution">
    <text evidence="1">The sequence shown here is derived from an EMBL/GenBank/DDBJ whole genome shotgun (WGS) entry which is preliminary data.</text>
</comment>
<proteinExistence type="predicted"/>
<dbReference type="EMBL" id="JAWZSR010000002">
    <property type="protein sequence ID" value="MDX8045290.1"/>
    <property type="molecule type" value="Genomic_DNA"/>
</dbReference>